<feature type="compositionally biased region" description="Pro residues" evidence="1">
    <location>
        <begin position="31"/>
        <end position="47"/>
    </location>
</feature>
<keyword evidence="3" id="KW-1185">Reference proteome</keyword>
<reference evidence="2" key="2">
    <citation type="journal article" date="2022" name="Hortic Res">
        <title>The genome of Dioscorea zingiberensis sheds light on the biosynthesis, origin and evolution of the medicinally important diosgenin saponins.</title>
        <authorList>
            <person name="Li Y."/>
            <person name="Tan C."/>
            <person name="Li Z."/>
            <person name="Guo J."/>
            <person name="Li S."/>
            <person name="Chen X."/>
            <person name="Wang C."/>
            <person name="Dai X."/>
            <person name="Yang H."/>
            <person name="Song W."/>
            <person name="Hou L."/>
            <person name="Xu J."/>
            <person name="Tong Z."/>
            <person name="Xu A."/>
            <person name="Yuan X."/>
            <person name="Wang W."/>
            <person name="Yang Q."/>
            <person name="Chen L."/>
            <person name="Sun Z."/>
            <person name="Wang K."/>
            <person name="Pan B."/>
            <person name="Chen J."/>
            <person name="Bao Y."/>
            <person name="Liu F."/>
            <person name="Qi X."/>
            <person name="Gang D.R."/>
            <person name="Wen J."/>
            <person name="Li J."/>
        </authorList>
    </citation>
    <scope>NUCLEOTIDE SEQUENCE</scope>
    <source>
        <strain evidence="2">Dzin_1.0</strain>
    </source>
</reference>
<comment type="caution">
    <text evidence="2">The sequence shown here is derived from an EMBL/GenBank/DDBJ whole genome shotgun (WGS) entry which is preliminary data.</text>
</comment>
<evidence type="ECO:0000313" key="2">
    <source>
        <dbReference type="EMBL" id="KAJ0989847.1"/>
    </source>
</evidence>
<feature type="region of interest" description="Disordered" evidence="1">
    <location>
        <begin position="13"/>
        <end position="70"/>
    </location>
</feature>
<organism evidence="2 3">
    <name type="scientific">Dioscorea zingiberensis</name>
    <dbReference type="NCBI Taxonomy" id="325984"/>
    <lineage>
        <taxon>Eukaryota</taxon>
        <taxon>Viridiplantae</taxon>
        <taxon>Streptophyta</taxon>
        <taxon>Embryophyta</taxon>
        <taxon>Tracheophyta</taxon>
        <taxon>Spermatophyta</taxon>
        <taxon>Magnoliopsida</taxon>
        <taxon>Liliopsida</taxon>
        <taxon>Dioscoreales</taxon>
        <taxon>Dioscoreaceae</taxon>
        <taxon>Dioscorea</taxon>
    </lineage>
</organism>
<dbReference type="AlphaFoldDB" id="A0A9D5DHK4"/>
<proteinExistence type="predicted"/>
<sequence length="120" mass="13277">MIRCLFSFPCQTEVEAPPAPPLQPTTSSSSPRPPWSSTPTPSPPSSPLRPHARATAAATWPGLNRANRSSRFPVNSSAVHFITIRNHSCLYEAEELSIRLERWSSPVLLLTASTRLKRIF</sequence>
<name>A0A9D5DHK4_9LILI</name>
<protein>
    <submittedName>
        <fullName evidence="2">Uncharacterized protein</fullName>
    </submittedName>
</protein>
<dbReference type="EMBL" id="JAGGNH010000001">
    <property type="protein sequence ID" value="KAJ0989847.1"/>
    <property type="molecule type" value="Genomic_DNA"/>
</dbReference>
<gene>
    <name evidence="2" type="ORF">J5N97_008203</name>
</gene>
<accession>A0A9D5DHK4</accession>
<reference evidence="2" key="1">
    <citation type="submission" date="2021-03" db="EMBL/GenBank/DDBJ databases">
        <authorList>
            <person name="Li Z."/>
            <person name="Yang C."/>
        </authorList>
    </citation>
    <scope>NUCLEOTIDE SEQUENCE</scope>
    <source>
        <strain evidence="2">Dzin_1.0</strain>
        <tissue evidence="2">Leaf</tissue>
    </source>
</reference>
<evidence type="ECO:0000313" key="3">
    <source>
        <dbReference type="Proteomes" id="UP001085076"/>
    </source>
</evidence>
<dbReference type="Proteomes" id="UP001085076">
    <property type="component" value="Miscellaneous, Linkage group lg01"/>
</dbReference>
<evidence type="ECO:0000256" key="1">
    <source>
        <dbReference type="SAM" id="MobiDB-lite"/>
    </source>
</evidence>